<dbReference type="EMBL" id="CAJNOU010000398">
    <property type="protein sequence ID" value="CAF0985078.1"/>
    <property type="molecule type" value="Genomic_DNA"/>
</dbReference>
<dbReference type="Proteomes" id="UP000663889">
    <property type="component" value="Unassembled WGS sequence"/>
</dbReference>
<evidence type="ECO:0000313" key="10">
    <source>
        <dbReference type="Proteomes" id="UP000663889"/>
    </source>
</evidence>
<evidence type="ECO:0000256" key="1">
    <source>
        <dbReference type="ARBA" id="ARBA00004141"/>
    </source>
</evidence>
<reference evidence="9" key="1">
    <citation type="submission" date="2021-02" db="EMBL/GenBank/DDBJ databases">
        <authorList>
            <person name="Nowell W R."/>
        </authorList>
    </citation>
    <scope>NUCLEOTIDE SEQUENCE</scope>
</reference>
<keyword evidence="2" id="KW-0813">Transport</keyword>
<proteinExistence type="predicted"/>
<evidence type="ECO:0000256" key="3">
    <source>
        <dbReference type="ARBA" id="ARBA00022692"/>
    </source>
</evidence>
<dbReference type="GO" id="GO:0016020">
    <property type="term" value="C:membrane"/>
    <property type="evidence" value="ECO:0007669"/>
    <property type="project" value="UniProtKB-SubCell"/>
</dbReference>
<comment type="subcellular location">
    <subcellularLocation>
        <location evidence="1">Membrane</location>
        <topology evidence="1">Multi-pass membrane protein</topology>
    </subcellularLocation>
</comment>
<protein>
    <submittedName>
        <fullName evidence="9">Uncharacterized protein</fullName>
    </submittedName>
</protein>
<keyword evidence="6 8" id="KW-1133">Transmembrane helix</keyword>
<evidence type="ECO:0000256" key="2">
    <source>
        <dbReference type="ARBA" id="ARBA00022448"/>
    </source>
</evidence>
<keyword evidence="4" id="KW-0571">Peptide transport</keyword>
<dbReference type="GO" id="GO:0015031">
    <property type="term" value="P:protein transport"/>
    <property type="evidence" value="ECO:0007669"/>
    <property type="project" value="UniProtKB-KW"/>
</dbReference>
<evidence type="ECO:0000256" key="8">
    <source>
        <dbReference type="SAM" id="Phobius"/>
    </source>
</evidence>
<evidence type="ECO:0000256" key="5">
    <source>
        <dbReference type="ARBA" id="ARBA00022927"/>
    </source>
</evidence>
<evidence type="ECO:0000313" key="9">
    <source>
        <dbReference type="EMBL" id="CAF0985078.1"/>
    </source>
</evidence>
<sequence length="99" mass="10998">MPGDPIANLTFKTFASITQNQALFFLSDLKLGHYMKIPPRIMFTTQIVATIVTGVVHFLTTLYLMNMVPNICTLKNIEWTCPALTTLYSSSVIWGAVGN</sequence>
<evidence type="ECO:0000256" key="6">
    <source>
        <dbReference type="ARBA" id="ARBA00022989"/>
    </source>
</evidence>
<evidence type="ECO:0000256" key="7">
    <source>
        <dbReference type="ARBA" id="ARBA00023136"/>
    </source>
</evidence>
<dbReference type="Pfam" id="PF03169">
    <property type="entry name" value="OPT"/>
    <property type="match status" value="1"/>
</dbReference>
<feature type="transmembrane region" description="Helical" evidence="8">
    <location>
        <begin position="41"/>
        <end position="65"/>
    </location>
</feature>
<name>A0A814FUE6_9BILA</name>
<dbReference type="AlphaFoldDB" id="A0A814FUE6"/>
<dbReference type="PANTHER" id="PTHR22601">
    <property type="entry name" value="ISP4 LIKE PROTEIN"/>
    <property type="match status" value="1"/>
</dbReference>
<comment type="caution">
    <text evidence="9">The sequence shown here is derived from an EMBL/GenBank/DDBJ whole genome shotgun (WGS) entry which is preliminary data.</text>
</comment>
<gene>
    <name evidence="9" type="ORF">SEV965_LOCUS9962</name>
</gene>
<keyword evidence="3 8" id="KW-0812">Transmembrane</keyword>
<dbReference type="InterPro" id="IPR004648">
    <property type="entry name" value="Oligpept_transpt"/>
</dbReference>
<dbReference type="GO" id="GO:0035673">
    <property type="term" value="F:oligopeptide transmembrane transporter activity"/>
    <property type="evidence" value="ECO:0007669"/>
    <property type="project" value="InterPro"/>
</dbReference>
<evidence type="ECO:0000256" key="4">
    <source>
        <dbReference type="ARBA" id="ARBA00022856"/>
    </source>
</evidence>
<dbReference type="InterPro" id="IPR004813">
    <property type="entry name" value="OPT"/>
</dbReference>
<keyword evidence="5" id="KW-0653">Protein transport</keyword>
<organism evidence="9 10">
    <name type="scientific">Rotaria sordida</name>
    <dbReference type="NCBI Taxonomy" id="392033"/>
    <lineage>
        <taxon>Eukaryota</taxon>
        <taxon>Metazoa</taxon>
        <taxon>Spiralia</taxon>
        <taxon>Gnathifera</taxon>
        <taxon>Rotifera</taxon>
        <taxon>Eurotatoria</taxon>
        <taxon>Bdelloidea</taxon>
        <taxon>Philodinida</taxon>
        <taxon>Philodinidae</taxon>
        <taxon>Rotaria</taxon>
    </lineage>
</organism>
<accession>A0A814FUE6</accession>
<keyword evidence="7 8" id="KW-0472">Membrane</keyword>